<reference evidence="1" key="1">
    <citation type="submission" date="2018-05" db="EMBL/GenBank/DDBJ databases">
        <authorList>
            <person name="Lanie J.A."/>
            <person name="Ng W.-L."/>
            <person name="Kazmierczak K.M."/>
            <person name="Andrzejewski T.M."/>
            <person name="Davidsen T.M."/>
            <person name="Wayne K.J."/>
            <person name="Tettelin H."/>
            <person name="Glass J.I."/>
            <person name="Rusch D."/>
            <person name="Podicherti R."/>
            <person name="Tsui H.-C.T."/>
            <person name="Winkler M.E."/>
        </authorList>
    </citation>
    <scope>NUCLEOTIDE SEQUENCE</scope>
</reference>
<dbReference type="EMBL" id="UINC01001045">
    <property type="protein sequence ID" value="SUZ68841.1"/>
    <property type="molecule type" value="Genomic_DNA"/>
</dbReference>
<dbReference type="AlphaFoldDB" id="A0A381PP89"/>
<evidence type="ECO:0008006" key="2">
    <source>
        <dbReference type="Google" id="ProtNLM"/>
    </source>
</evidence>
<accession>A0A381PP89</accession>
<sequence length="111" mass="12917">MNKNNKDLSVPMQLGWFVSKISKPFYNRQGFTKKFVIDNWKEIVGEEFSKISVPEKIRIQKGGGILTIATDGATATEMEYIKVDIIKKINNYYGYKAVNRLRFRNTYVENK</sequence>
<protein>
    <recommendedName>
        <fullName evidence="2">DUF721 domain-containing protein</fullName>
    </recommendedName>
</protein>
<evidence type="ECO:0000313" key="1">
    <source>
        <dbReference type="EMBL" id="SUZ68841.1"/>
    </source>
</evidence>
<dbReference type="Pfam" id="PF05258">
    <property type="entry name" value="DciA"/>
    <property type="match status" value="1"/>
</dbReference>
<dbReference type="InterPro" id="IPR007922">
    <property type="entry name" value="DciA-like"/>
</dbReference>
<proteinExistence type="predicted"/>
<name>A0A381PP89_9ZZZZ</name>
<organism evidence="1">
    <name type="scientific">marine metagenome</name>
    <dbReference type="NCBI Taxonomy" id="408172"/>
    <lineage>
        <taxon>unclassified sequences</taxon>
        <taxon>metagenomes</taxon>
        <taxon>ecological metagenomes</taxon>
    </lineage>
</organism>
<gene>
    <name evidence="1" type="ORF">METZ01_LOCUS21695</name>
</gene>